<dbReference type="RefSeq" id="WP_274189562.1">
    <property type="nucleotide sequence ID" value="NZ_BAABHN010000050.1"/>
</dbReference>
<gene>
    <name evidence="1" type="ORF">ACFPEL_24230</name>
</gene>
<evidence type="ECO:0000313" key="2">
    <source>
        <dbReference type="Proteomes" id="UP001595909"/>
    </source>
</evidence>
<name>A0ABV9RP07_9PSEU</name>
<reference evidence="2" key="1">
    <citation type="journal article" date="2019" name="Int. J. Syst. Evol. Microbiol.">
        <title>The Global Catalogue of Microorganisms (GCM) 10K type strain sequencing project: providing services to taxonomists for standard genome sequencing and annotation.</title>
        <authorList>
            <consortium name="The Broad Institute Genomics Platform"/>
            <consortium name="The Broad Institute Genome Sequencing Center for Infectious Disease"/>
            <person name="Wu L."/>
            <person name="Ma J."/>
        </authorList>
    </citation>
    <scope>NUCLEOTIDE SEQUENCE [LARGE SCALE GENOMIC DNA]</scope>
    <source>
        <strain evidence="2">CCUG 50347</strain>
    </source>
</reference>
<sequence length="70" mass="8087">MSEDREPDVEFRARVRARRLRFEAVPEVRIDASASGSDRVGLPDRVERHVTYEDVDIDHAILSWLEPPAE</sequence>
<dbReference type="EMBL" id="JBHSIM010000050">
    <property type="protein sequence ID" value="MFC4835540.1"/>
    <property type="molecule type" value="Genomic_DNA"/>
</dbReference>
<proteinExistence type="predicted"/>
<protein>
    <submittedName>
        <fullName evidence="1">Uncharacterized protein</fullName>
    </submittedName>
</protein>
<evidence type="ECO:0000313" key="1">
    <source>
        <dbReference type="EMBL" id="MFC4835540.1"/>
    </source>
</evidence>
<comment type="caution">
    <text evidence="1">The sequence shown here is derived from an EMBL/GenBank/DDBJ whole genome shotgun (WGS) entry which is preliminary data.</text>
</comment>
<accession>A0ABV9RP07</accession>
<dbReference type="Proteomes" id="UP001595909">
    <property type="component" value="Unassembled WGS sequence"/>
</dbReference>
<organism evidence="1 2">
    <name type="scientific">Actinomycetospora chibensis</name>
    <dbReference type="NCBI Taxonomy" id="663606"/>
    <lineage>
        <taxon>Bacteria</taxon>
        <taxon>Bacillati</taxon>
        <taxon>Actinomycetota</taxon>
        <taxon>Actinomycetes</taxon>
        <taxon>Pseudonocardiales</taxon>
        <taxon>Pseudonocardiaceae</taxon>
        <taxon>Actinomycetospora</taxon>
    </lineage>
</organism>
<keyword evidence="2" id="KW-1185">Reference proteome</keyword>